<evidence type="ECO:0000256" key="1">
    <source>
        <dbReference type="SAM" id="MobiDB-lite"/>
    </source>
</evidence>
<dbReference type="AlphaFoldDB" id="A0ABD2MN75"/>
<gene>
    <name evidence="2" type="ORF">HHI36_006991</name>
</gene>
<feature type="region of interest" description="Disordered" evidence="1">
    <location>
        <begin position="1"/>
        <end position="22"/>
    </location>
</feature>
<reference evidence="2 3" key="1">
    <citation type="journal article" date="2021" name="BMC Biol.">
        <title>Horizontally acquired antibacterial genes associated with adaptive radiation of ladybird beetles.</title>
        <authorList>
            <person name="Li H.S."/>
            <person name="Tang X.F."/>
            <person name="Huang Y.H."/>
            <person name="Xu Z.Y."/>
            <person name="Chen M.L."/>
            <person name="Du X.Y."/>
            <person name="Qiu B.Y."/>
            <person name="Chen P.T."/>
            <person name="Zhang W."/>
            <person name="Slipinski A."/>
            <person name="Escalona H.E."/>
            <person name="Waterhouse R.M."/>
            <person name="Zwick A."/>
            <person name="Pang H."/>
        </authorList>
    </citation>
    <scope>NUCLEOTIDE SEQUENCE [LARGE SCALE GENOMIC DNA]</scope>
    <source>
        <strain evidence="2">SYSU2018</strain>
    </source>
</reference>
<comment type="caution">
    <text evidence="2">The sequence shown here is derived from an EMBL/GenBank/DDBJ whole genome shotgun (WGS) entry which is preliminary data.</text>
</comment>
<organism evidence="2 3">
    <name type="scientific">Cryptolaemus montrouzieri</name>
    <dbReference type="NCBI Taxonomy" id="559131"/>
    <lineage>
        <taxon>Eukaryota</taxon>
        <taxon>Metazoa</taxon>
        <taxon>Ecdysozoa</taxon>
        <taxon>Arthropoda</taxon>
        <taxon>Hexapoda</taxon>
        <taxon>Insecta</taxon>
        <taxon>Pterygota</taxon>
        <taxon>Neoptera</taxon>
        <taxon>Endopterygota</taxon>
        <taxon>Coleoptera</taxon>
        <taxon>Polyphaga</taxon>
        <taxon>Cucujiformia</taxon>
        <taxon>Coccinelloidea</taxon>
        <taxon>Coccinellidae</taxon>
        <taxon>Scymninae</taxon>
        <taxon>Scymnini</taxon>
        <taxon>Cryptolaemus</taxon>
    </lineage>
</organism>
<protein>
    <submittedName>
        <fullName evidence="2">Uncharacterized protein</fullName>
    </submittedName>
</protein>
<evidence type="ECO:0000313" key="2">
    <source>
        <dbReference type="EMBL" id="KAL3267850.1"/>
    </source>
</evidence>
<feature type="compositionally biased region" description="Polar residues" evidence="1">
    <location>
        <begin position="1"/>
        <end position="19"/>
    </location>
</feature>
<sequence length="225" mass="25577">MSSSSLQTFTTLDSVSQSILDEDEDDDLRICPKSNLKHTPKVERKNLHRRRVSFHDEVLVRLIDQHNHPSNDSISDAESDDLSEYSDEIEPLATDGHSGYRASDDYPKNSSLDNIIEDIGLNVVEDTETHAIASTSTPQILTPLPNLTSEEQYAQMDLYLRLTYPNYYNFLKSHIITGAVGTEEFTSQTNEFKEAILGCYQFPSEYFEDLEHTFVMSEKLSNGKK</sequence>
<dbReference type="EMBL" id="JABFTP020000021">
    <property type="protein sequence ID" value="KAL3267850.1"/>
    <property type="molecule type" value="Genomic_DNA"/>
</dbReference>
<name>A0ABD2MN75_9CUCU</name>
<keyword evidence="3" id="KW-1185">Reference proteome</keyword>
<evidence type="ECO:0000313" key="3">
    <source>
        <dbReference type="Proteomes" id="UP001516400"/>
    </source>
</evidence>
<dbReference type="Proteomes" id="UP001516400">
    <property type="component" value="Unassembled WGS sequence"/>
</dbReference>
<proteinExistence type="predicted"/>
<accession>A0ABD2MN75</accession>